<sequence>MERLLRLPLQWFAEGGEEPPAPEEGEQALGEAVWEAAEDGGPPAEEAPGEGEEDELVVRLTHLGQAREVPLSEAVSLAQKGLDYDHIRQERDELRRDPAWEVLDAFAARSGLSRGEYVRALKEQMAGAAPSPEEGRRAEYRRFFEAYPEVGVADIPDEVWRRAAAGEPLVEAYRRHENAQLKAKLAALEQNERNRQAAVGSLAGEAGQDEADPFLQGFFE</sequence>
<proteinExistence type="predicted"/>
<evidence type="ECO:0000313" key="3">
    <source>
        <dbReference type="Proteomes" id="UP001205063"/>
    </source>
</evidence>
<dbReference type="Proteomes" id="UP001205063">
    <property type="component" value="Unassembled WGS sequence"/>
</dbReference>
<reference evidence="2" key="1">
    <citation type="submission" date="2022-06" db="EMBL/GenBank/DDBJ databases">
        <title>Isolation of gut microbiota from human fecal samples.</title>
        <authorList>
            <person name="Pamer E.G."/>
            <person name="Barat B."/>
            <person name="Waligurski E."/>
            <person name="Medina S."/>
            <person name="Paddock L."/>
            <person name="Mostad J."/>
        </authorList>
    </citation>
    <scope>NUCLEOTIDE SEQUENCE</scope>
    <source>
        <strain evidence="2">DFI.7.96</strain>
    </source>
</reference>
<dbReference type="EMBL" id="JANGAB010000002">
    <property type="protein sequence ID" value="MCQ4949145.1"/>
    <property type="molecule type" value="Genomic_DNA"/>
</dbReference>
<name>A0AAW5KFZ3_9FIRM</name>
<dbReference type="AlphaFoldDB" id="A0AAW5KFZ3"/>
<organism evidence="2 3">
    <name type="scientific">Bittarella massiliensis</name>
    <name type="common">ex Durand et al. 2017</name>
    <dbReference type="NCBI Taxonomy" id="1720313"/>
    <lineage>
        <taxon>Bacteria</taxon>
        <taxon>Bacillati</taxon>
        <taxon>Bacillota</taxon>
        <taxon>Clostridia</taxon>
        <taxon>Eubacteriales</taxon>
        <taxon>Oscillospiraceae</taxon>
        <taxon>Bittarella (ex Durand et al. 2017)</taxon>
    </lineage>
</organism>
<dbReference type="GO" id="GO:0006355">
    <property type="term" value="P:regulation of DNA-templated transcription"/>
    <property type="evidence" value="ECO:0007669"/>
    <property type="project" value="InterPro"/>
</dbReference>
<dbReference type="Gene3D" id="1.10.1220.10">
    <property type="entry name" value="Met repressor-like"/>
    <property type="match status" value="1"/>
</dbReference>
<gene>
    <name evidence="2" type="ORF">NE646_05625</name>
</gene>
<feature type="region of interest" description="Disordered" evidence="1">
    <location>
        <begin position="1"/>
        <end position="28"/>
    </location>
</feature>
<comment type="caution">
    <text evidence="2">The sequence shown here is derived from an EMBL/GenBank/DDBJ whole genome shotgun (WGS) entry which is preliminary data.</text>
</comment>
<evidence type="ECO:0000256" key="1">
    <source>
        <dbReference type="SAM" id="MobiDB-lite"/>
    </source>
</evidence>
<feature type="compositionally biased region" description="Acidic residues" evidence="1">
    <location>
        <begin position="15"/>
        <end position="26"/>
    </location>
</feature>
<accession>A0AAW5KFZ3</accession>
<dbReference type="RefSeq" id="WP_256135832.1">
    <property type="nucleotide sequence ID" value="NZ_JANGAB010000002.1"/>
</dbReference>
<evidence type="ECO:0000313" key="2">
    <source>
        <dbReference type="EMBL" id="MCQ4949145.1"/>
    </source>
</evidence>
<protein>
    <submittedName>
        <fullName evidence="2">Uncharacterized protein</fullName>
    </submittedName>
</protein>
<dbReference type="InterPro" id="IPR013321">
    <property type="entry name" value="Arc_rbn_hlx_hlx"/>
</dbReference>